<evidence type="ECO:0000313" key="3">
    <source>
        <dbReference type="EMBL" id="MPR36389.1"/>
    </source>
</evidence>
<feature type="domain" description="SPOR" evidence="2">
    <location>
        <begin position="320"/>
        <end position="398"/>
    </location>
</feature>
<comment type="caution">
    <text evidence="3">The sequence shown here is derived from an EMBL/GenBank/DDBJ whole genome shotgun (WGS) entry which is preliminary data.</text>
</comment>
<dbReference type="AlphaFoldDB" id="A0A7C9FRN1"/>
<keyword evidence="1" id="KW-0472">Membrane</keyword>
<dbReference type="Gene3D" id="3.30.70.1070">
    <property type="entry name" value="Sporulation related repeat"/>
    <property type="match status" value="1"/>
</dbReference>
<dbReference type="PROSITE" id="PS51724">
    <property type="entry name" value="SPOR"/>
    <property type="match status" value="1"/>
</dbReference>
<name>A0A7C9FRN1_9BACT</name>
<evidence type="ECO:0000256" key="1">
    <source>
        <dbReference type="SAM" id="Phobius"/>
    </source>
</evidence>
<dbReference type="InterPro" id="IPR036680">
    <property type="entry name" value="SPOR-like_sf"/>
</dbReference>
<sequence>MVTVDKYIRKLLFEHDCVIIPEFGGLLTHHIGAHYDIANSLFVPARKRLAFNEVLKIDDGLLTYYVAAHERLPREEAASQVRRYVDMLRQQLTDGVHVVIEAIGNFSMNSEGKLVFEPDYSQNYNSDWFGLQPLEVPQIEGRDQVEENLSIFEPLEQDEEFTAIGAPSRTWRNRSWVNWAAAVVFLGTVTLLSTLSSNSSSSLLSTLNPFETVGDFSLESYTSTSTALPKSVAKSPATEPNLKKTDITSPVKASIPPVPLKVETKNPVKKPTLVETIVYVPKSEKYAVVNKPISNTVRADSKEKKPKRAAATVPQSPNVEVANHMYFLIAGSFGSIKNAQILKQQLINKGFSESSILDNAKGRLIKVSAGAFPTMESAIRQKNKVDKVIGAESWVYHRK</sequence>
<gene>
    <name evidence="3" type="ORF">GBK04_24365</name>
</gene>
<dbReference type="InterPro" id="IPR007730">
    <property type="entry name" value="SPOR-like_dom"/>
</dbReference>
<dbReference type="SUPFAM" id="SSF110997">
    <property type="entry name" value="Sporulation related repeat"/>
    <property type="match status" value="1"/>
</dbReference>
<accession>A0A7C9FRN1</accession>
<keyword evidence="4" id="KW-1185">Reference proteome</keyword>
<dbReference type="Pfam" id="PF05036">
    <property type="entry name" value="SPOR"/>
    <property type="match status" value="1"/>
</dbReference>
<dbReference type="Proteomes" id="UP000479293">
    <property type="component" value="Unassembled WGS sequence"/>
</dbReference>
<evidence type="ECO:0000313" key="4">
    <source>
        <dbReference type="Proteomes" id="UP000479293"/>
    </source>
</evidence>
<keyword evidence="1" id="KW-0812">Transmembrane</keyword>
<dbReference type="Pfam" id="PF18174">
    <property type="entry name" value="HU-CCDC81_bac_1"/>
    <property type="match status" value="1"/>
</dbReference>
<reference evidence="3 4" key="1">
    <citation type="submission" date="2019-10" db="EMBL/GenBank/DDBJ databases">
        <title>Draft Genome Sequence of Cytophagaceae sp. SJW1-29.</title>
        <authorList>
            <person name="Choi A."/>
        </authorList>
    </citation>
    <scope>NUCLEOTIDE SEQUENCE [LARGE SCALE GENOMIC DNA]</scope>
    <source>
        <strain evidence="3 4">SJW1-29</strain>
    </source>
</reference>
<keyword evidence="1" id="KW-1133">Transmembrane helix</keyword>
<dbReference type="GO" id="GO:0042834">
    <property type="term" value="F:peptidoglycan binding"/>
    <property type="evidence" value="ECO:0007669"/>
    <property type="project" value="InterPro"/>
</dbReference>
<proteinExistence type="predicted"/>
<organism evidence="3 4">
    <name type="scientific">Salmonirosea aquatica</name>
    <dbReference type="NCBI Taxonomy" id="2654236"/>
    <lineage>
        <taxon>Bacteria</taxon>
        <taxon>Pseudomonadati</taxon>
        <taxon>Bacteroidota</taxon>
        <taxon>Cytophagia</taxon>
        <taxon>Cytophagales</taxon>
        <taxon>Spirosomataceae</taxon>
        <taxon>Salmonirosea</taxon>
    </lineage>
</organism>
<dbReference type="InterPro" id="IPR041268">
    <property type="entry name" value="HU-CCDC81_bac_2"/>
</dbReference>
<dbReference type="Pfam" id="PF18175">
    <property type="entry name" value="HU-CCDC81_bac_2"/>
    <property type="match status" value="1"/>
</dbReference>
<dbReference type="InterPro" id="IPR040495">
    <property type="entry name" value="HU-CCDC81_bac_1"/>
</dbReference>
<evidence type="ECO:0000259" key="2">
    <source>
        <dbReference type="PROSITE" id="PS51724"/>
    </source>
</evidence>
<protein>
    <recommendedName>
        <fullName evidence="2">SPOR domain-containing protein</fullName>
    </recommendedName>
</protein>
<feature type="transmembrane region" description="Helical" evidence="1">
    <location>
        <begin position="176"/>
        <end position="195"/>
    </location>
</feature>
<dbReference type="EMBL" id="WHLY01000002">
    <property type="protein sequence ID" value="MPR36389.1"/>
    <property type="molecule type" value="Genomic_DNA"/>
</dbReference>
<dbReference type="RefSeq" id="WP_152764243.1">
    <property type="nucleotide sequence ID" value="NZ_WHLY01000002.1"/>
</dbReference>